<evidence type="ECO:0000313" key="2">
    <source>
        <dbReference type="EMBL" id="PMC64927.1"/>
    </source>
</evidence>
<gene>
    <name evidence="2" type="ORF">CJ203_02620</name>
</gene>
<proteinExistence type="predicted"/>
<name>A0A2N6T6J5_9CORY</name>
<comment type="caution">
    <text evidence="2">The sequence shown here is derived from an EMBL/GenBank/DDBJ whole genome shotgun (WGS) entry which is preliminary data.</text>
</comment>
<dbReference type="PRINTS" id="PR00419">
    <property type="entry name" value="ADXRDTASE"/>
</dbReference>
<protein>
    <recommendedName>
        <fullName evidence="4">FAD/NAD(P)-binding domain-containing protein</fullName>
    </recommendedName>
</protein>
<dbReference type="EMBL" id="PNHG01000003">
    <property type="protein sequence ID" value="PMC64927.1"/>
    <property type="molecule type" value="Genomic_DNA"/>
</dbReference>
<dbReference type="RefSeq" id="WP_102723439.1">
    <property type="nucleotide sequence ID" value="NZ_PNHG01000003.1"/>
</dbReference>
<evidence type="ECO:0000313" key="3">
    <source>
        <dbReference type="Proteomes" id="UP000235836"/>
    </source>
</evidence>
<dbReference type="Gene3D" id="3.40.50.720">
    <property type="entry name" value="NAD(P)-binding Rossmann-like Domain"/>
    <property type="match status" value="1"/>
</dbReference>
<reference evidence="2 3" key="1">
    <citation type="submission" date="2017-09" db="EMBL/GenBank/DDBJ databases">
        <title>Bacterial strain isolated from the female urinary microbiota.</title>
        <authorList>
            <person name="Thomas-White K."/>
            <person name="Kumar N."/>
            <person name="Forster S."/>
            <person name="Putonti C."/>
            <person name="Lawley T."/>
            <person name="Wolfe A.J."/>
        </authorList>
    </citation>
    <scope>NUCLEOTIDE SEQUENCE [LARGE SCALE GENOMIC DNA]</scope>
    <source>
        <strain evidence="2 3">UMB0792</strain>
    </source>
</reference>
<evidence type="ECO:0000256" key="1">
    <source>
        <dbReference type="SAM" id="MobiDB-lite"/>
    </source>
</evidence>
<dbReference type="Proteomes" id="UP000235836">
    <property type="component" value="Unassembled WGS sequence"/>
</dbReference>
<accession>A0A2N6T6J5</accession>
<keyword evidence="3" id="KW-1185">Reference proteome</keyword>
<dbReference type="AlphaFoldDB" id="A0A2N6T6J5"/>
<evidence type="ECO:0008006" key="4">
    <source>
        <dbReference type="Google" id="ProtNLM"/>
    </source>
</evidence>
<organism evidence="2 3">
    <name type="scientific">Corynebacterium tuscaniense</name>
    <dbReference type="NCBI Taxonomy" id="302449"/>
    <lineage>
        <taxon>Bacteria</taxon>
        <taxon>Bacillati</taxon>
        <taxon>Actinomycetota</taxon>
        <taxon>Actinomycetes</taxon>
        <taxon>Mycobacteriales</taxon>
        <taxon>Corynebacteriaceae</taxon>
        <taxon>Corynebacterium</taxon>
    </lineage>
</organism>
<dbReference type="SUPFAM" id="SSF51971">
    <property type="entry name" value="Nucleotide-binding domain"/>
    <property type="match status" value="1"/>
</dbReference>
<feature type="region of interest" description="Disordered" evidence="1">
    <location>
        <begin position="169"/>
        <end position="190"/>
    </location>
</feature>
<sequence>MTHEFRAHRVAIVGAGPAGIHASDALICMADHTFFVDLFDPAPAPIGLLRFANQHRPASSTPGTSLVPRLRLFGNVRVGSDITVGELTNYYDTVIVAAEDKALTVVGTSPETVTVYEHLSTTGSVTVSRTPVVSDPSPADQPGAIVAFLEARSLPFTTWTGWHRPAFKQDSTQRQASNTHASNTHASNTHATRTVSIAQWSAIVAAATSVPSVL</sequence>